<comment type="subunit">
    <text evidence="5">Heterodimer of LeuC and LeuD.</text>
</comment>
<comment type="catalytic activity">
    <reaction evidence="1">
        <text>(2R,3S)-3-isopropylmalate = (2S)-2-isopropylmalate</text>
        <dbReference type="Rhea" id="RHEA:32287"/>
        <dbReference type="ChEBI" id="CHEBI:1178"/>
        <dbReference type="ChEBI" id="CHEBI:35121"/>
        <dbReference type="EC" id="4.2.1.33"/>
    </reaction>
</comment>
<evidence type="ECO:0000313" key="15">
    <source>
        <dbReference type="EMBL" id="EHN12881.1"/>
    </source>
</evidence>
<dbReference type="SUPFAM" id="SSF52016">
    <property type="entry name" value="LeuD/IlvD-like"/>
    <property type="match status" value="1"/>
</dbReference>
<evidence type="ECO:0000256" key="13">
    <source>
        <dbReference type="ARBA" id="ARBA00033368"/>
    </source>
</evidence>
<evidence type="ECO:0000256" key="7">
    <source>
        <dbReference type="ARBA" id="ARBA00017233"/>
    </source>
</evidence>
<evidence type="ECO:0000313" key="16">
    <source>
        <dbReference type="Proteomes" id="UP000005143"/>
    </source>
</evidence>
<dbReference type="Gene3D" id="3.20.19.10">
    <property type="entry name" value="Aconitase, domain 4"/>
    <property type="match status" value="1"/>
</dbReference>
<evidence type="ECO:0000259" key="14">
    <source>
        <dbReference type="Pfam" id="PF00694"/>
    </source>
</evidence>
<evidence type="ECO:0000256" key="12">
    <source>
        <dbReference type="ARBA" id="ARBA00031631"/>
    </source>
</evidence>
<dbReference type="GO" id="GO:0009316">
    <property type="term" value="C:3-isopropylmalate dehydratase complex"/>
    <property type="evidence" value="ECO:0007669"/>
    <property type="project" value="InterPro"/>
</dbReference>
<keyword evidence="8" id="KW-0432">Leucine biosynthesis</keyword>
<dbReference type="InterPro" id="IPR033940">
    <property type="entry name" value="IPMI_Swivel"/>
</dbReference>
<keyword evidence="16" id="KW-1185">Reference proteome</keyword>
<sequence length="188" mass="20656">MKAVSRVEGPVSTLLRDDIDTDVIIPKQFLKLVQRTGFGPYAFYDWREDPAWDLPSRPILVTGANFGCGSSREHAVWALADYGFAAIVAPSFGDIFRTNCMKNGLLPVRVPQEIRDQIAEAGEAAVDLRAGTVAWAGSSYPLDYPDEARRRLVHGLDDVAVTLESEDAIAAYEGRRDTTMPRTKAGRA</sequence>
<protein>
    <recommendedName>
        <fullName evidence="7">3-isopropylmalate dehydratase small subunit</fullName>
        <ecNumber evidence="6">4.2.1.33</ecNumber>
    </recommendedName>
    <alternativeName>
        <fullName evidence="12">Alpha-IPM isomerase</fullName>
    </alternativeName>
    <alternativeName>
        <fullName evidence="13">Isopropylmalate isomerase</fullName>
    </alternativeName>
</protein>
<keyword evidence="10 15" id="KW-0456">Lyase</keyword>
<dbReference type="NCBIfam" id="NF002458">
    <property type="entry name" value="PRK01641.1"/>
    <property type="match status" value="1"/>
</dbReference>
<reference evidence="15 16" key="1">
    <citation type="journal article" date="2013" name="Biodegradation">
        <title>Quantitative proteomic analysis of ibuprofen-degrading Patulibacter sp. strain I11.</title>
        <authorList>
            <person name="Almeida B."/>
            <person name="Kjeldal H."/>
            <person name="Lolas I."/>
            <person name="Knudsen A.D."/>
            <person name="Carvalho G."/>
            <person name="Nielsen K.L."/>
            <person name="Barreto Crespo M.T."/>
            <person name="Stensballe A."/>
            <person name="Nielsen J.L."/>
        </authorList>
    </citation>
    <scope>NUCLEOTIDE SEQUENCE [LARGE SCALE GENOMIC DNA]</scope>
    <source>
        <strain evidence="15 16">I11</strain>
    </source>
</reference>
<dbReference type="InterPro" id="IPR015928">
    <property type="entry name" value="Aconitase/3IPM_dehydase_swvl"/>
</dbReference>
<evidence type="ECO:0000256" key="10">
    <source>
        <dbReference type="ARBA" id="ARBA00023239"/>
    </source>
</evidence>
<comment type="function">
    <text evidence="2">Catalyzes the isomerization between 2-isopropylmalate and 3-isopropylmalate, via the formation of 2-isopropylmaleate.</text>
</comment>
<accession>H0E078</accession>
<comment type="caution">
    <text evidence="15">The sequence shown here is derived from an EMBL/GenBank/DDBJ whole genome shotgun (WGS) entry which is preliminary data.</text>
</comment>
<dbReference type="EMBL" id="AGUD01000006">
    <property type="protein sequence ID" value="EHN12881.1"/>
    <property type="molecule type" value="Genomic_DNA"/>
</dbReference>
<dbReference type="GO" id="GO:0009098">
    <property type="term" value="P:L-leucine biosynthetic process"/>
    <property type="evidence" value="ECO:0007669"/>
    <property type="project" value="UniProtKB-UniPathway"/>
</dbReference>
<evidence type="ECO:0000256" key="8">
    <source>
        <dbReference type="ARBA" id="ARBA00022430"/>
    </source>
</evidence>
<keyword evidence="11" id="KW-0100">Branched-chain amino acid biosynthesis</keyword>
<name>H0E078_9ACTN</name>
<dbReference type="Pfam" id="PF00694">
    <property type="entry name" value="Aconitase_C"/>
    <property type="match status" value="1"/>
</dbReference>
<evidence type="ECO:0000256" key="11">
    <source>
        <dbReference type="ARBA" id="ARBA00023304"/>
    </source>
</evidence>
<evidence type="ECO:0000256" key="9">
    <source>
        <dbReference type="ARBA" id="ARBA00022605"/>
    </source>
</evidence>
<dbReference type="AlphaFoldDB" id="H0E078"/>
<dbReference type="Proteomes" id="UP000005143">
    <property type="component" value="Unassembled WGS sequence"/>
</dbReference>
<dbReference type="PATRIC" id="fig|1097667.3.peg.185"/>
<comment type="similarity">
    <text evidence="4">Belongs to the LeuD family. LeuD type 1 subfamily.</text>
</comment>
<dbReference type="CDD" id="cd01577">
    <property type="entry name" value="IPMI_Swivel"/>
    <property type="match status" value="1"/>
</dbReference>
<evidence type="ECO:0000256" key="2">
    <source>
        <dbReference type="ARBA" id="ARBA00002695"/>
    </source>
</evidence>
<evidence type="ECO:0000256" key="6">
    <source>
        <dbReference type="ARBA" id="ARBA00011998"/>
    </source>
</evidence>
<dbReference type="RefSeq" id="WP_007569870.1">
    <property type="nucleotide sequence ID" value="NZ_AGUD01000006.1"/>
</dbReference>
<dbReference type="InterPro" id="IPR050075">
    <property type="entry name" value="LeuD"/>
</dbReference>
<dbReference type="OrthoDB" id="9777465at2"/>
<evidence type="ECO:0000256" key="5">
    <source>
        <dbReference type="ARBA" id="ARBA00011271"/>
    </source>
</evidence>
<dbReference type="EC" id="4.2.1.33" evidence="6"/>
<evidence type="ECO:0000256" key="4">
    <source>
        <dbReference type="ARBA" id="ARBA00009845"/>
    </source>
</evidence>
<evidence type="ECO:0000256" key="1">
    <source>
        <dbReference type="ARBA" id="ARBA00000491"/>
    </source>
</evidence>
<dbReference type="InterPro" id="IPR000573">
    <property type="entry name" value="AconitaseA/IPMdHydase_ssu_swvl"/>
</dbReference>
<dbReference type="UniPathway" id="UPA00048">
    <property type="reaction ID" value="UER00071"/>
</dbReference>
<comment type="pathway">
    <text evidence="3">Amino-acid biosynthesis; L-leucine biosynthesis; L-leucine from 3-methyl-2-oxobutanoate: step 2/4.</text>
</comment>
<organism evidence="15 16">
    <name type="scientific">Patulibacter medicamentivorans</name>
    <dbReference type="NCBI Taxonomy" id="1097667"/>
    <lineage>
        <taxon>Bacteria</taxon>
        <taxon>Bacillati</taxon>
        <taxon>Actinomycetota</taxon>
        <taxon>Thermoleophilia</taxon>
        <taxon>Solirubrobacterales</taxon>
        <taxon>Patulibacteraceae</taxon>
        <taxon>Patulibacter</taxon>
    </lineage>
</organism>
<keyword evidence="9" id="KW-0028">Amino-acid biosynthesis</keyword>
<dbReference type="NCBIfam" id="TIGR00171">
    <property type="entry name" value="leuD"/>
    <property type="match status" value="1"/>
</dbReference>
<gene>
    <name evidence="15" type="ORF">PAI11_01860</name>
</gene>
<proteinExistence type="inferred from homology"/>
<dbReference type="InterPro" id="IPR004431">
    <property type="entry name" value="3-IsopropMal_deHydase_ssu"/>
</dbReference>
<dbReference type="GO" id="GO:0003861">
    <property type="term" value="F:3-isopropylmalate dehydratase activity"/>
    <property type="evidence" value="ECO:0007669"/>
    <property type="project" value="UniProtKB-EC"/>
</dbReference>
<dbReference type="PANTHER" id="PTHR43345:SF5">
    <property type="entry name" value="3-ISOPROPYLMALATE DEHYDRATASE SMALL SUBUNIT"/>
    <property type="match status" value="1"/>
</dbReference>
<evidence type="ECO:0000256" key="3">
    <source>
        <dbReference type="ARBA" id="ARBA00004729"/>
    </source>
</evidence>
<feature type="domain" description="Aconitase A/isopropylmalate dehydratase small subunit swivel" evidence="14">
    <location>
        <begin position="56"/>
        <end position="113"/>
    </location>
</feature>
<dbReference type="PANTHER" id="PTHR43345">
    <property type="entry name" value="3-ISOPROPYLMALATE DEHYDRATASE SMALL SUBUNIT 2-RELATED-RELATED"/>
    <property type="match status" value="1"/>
</dbReference>